<keyword evidence="1" id="KW-0472">Membrane</keyword>
<proteinExistence type="predicted"/>
<sequence>MIRIVREENPNRLDERSKSTLALLGVAISSNPKLFKQLLDKYGIQVPTSDKISLANGIIEGLAQQSKSFNQELSILISQVMQEEASFTADDESNYVQAIAGAIAGISGAVGNIVGGRNKQKLAKEEARREMLNNMIAMKAQEQQAVSDQKKMESKKQLYLVVGGLALVATLGFFYFRHQQNSLKTNIN</sequence>
<keyword evidence="3" id="KW-1185">Reference proteome</keyword>
<feature type="transmembrane region" description="Helical" evidence="1">
    <location>
        <begin position="158"/>
        <end position="176"/>
    </location>
</feature>
<name>A0A0C5WPL7_9FLAO</name>
<accession>A0A0C5WPL7</accession>
<evidence type="ECO:0000256" key="1">
    <source>
        <dbReference type="SAM" id="Phobius"/>
    </source>
</evidence>
<gene>
    <name evidence="2" type="ORF">AW14_07940</name>
</gene>
<dbReference type="RefSeq" id="WP_044638289.1">
    <property type="nucleotide sequence ID" value="NZ_CP007202.1"/>
</dbReference>
<evidence type="ECO:0000313" key="3">
    <source>
        <dbReference type="Proteomes" id="UP000032229"/>
    </source>
</evidence>
<dbReference type="Proteomes" id="UP000032229">
    <property type="component" value="Chromosome"/>
</dbReference>
<dbReference type="EMBL" id="CP007202">
    <property type="protein sequence ID" value="AJR04870.1"/>
    <property type="molecule type" value="Genomic_DNA"/>
</dbReference>
<keyword evidence="1" id="KW-1133">Transmembrane helix</keyword>
<protein>
    <submittedName>
        <fullName evidence="2">Uncharacterized protein</fullName>
    </submittedName>
</protein>
<dbReference type="AlphaFoldDB" id="A0A0C5WPL7"/>
<evidence type="ECO:0000313" key="2">
    <source>
        <dbReference type="EMBL" id="AJR04870.1"/>
    </source>
</evidence>
<organism evidence="2 3">
    <name type="scientific">Siansivirga zeaxanthinifaciens CC-SAMT-1</name>
    <dbReference type="NCBI Taxonomy" id="1454006"/>
    <lineage>
        <taxon>Bacteria</taxon>
        <taxon>Pseudomonadati</taxon>
        <taxon>Bacteroidota</taxon>
        <taxon>Flavobacteriia</taxon>
        <taxon>Flavobacteriales</taxon>
        <taxon>Flavobacteriaceae</taxon>
        <taxon>Siansivirga</taxon>
    </lineage>
</organism>
<reference evidence="2 3" key="1">
    <citation type="submission" date="2014-02" db="EMBL/GenBank/DDBJ databases">
        <authorList>
            <person name="Young C.-C."/>
            <person name="Hameed A."/>
            <person name="Huang H.-C."/>
            <person name="Shahina M."/>
        </authorList>
    </citation>
    <scope>NUCLEOTIDE SEQUENCE [LARGE SCALE GENOMIC DNA]</scope>
    <source>
        <strain evidence="2 3">CC-SAMT-1</strain>
    </source>
</reference>
<dbReference type="KEGG" id="sze:AW14_07940"/>
<dbReference type="STRING" id="1454006.AW14_07940"/>
<dbReference type="OrthoDB" id="1445071at2"/>
<keyword evidence="1" id="KW-0812">Transmembrane</keyword>
<dbReference type="HOGENOM" id="CLU_1440162_0_0_10"/>